<dbReference type="Pfam" id="PF00072">
    <property type="entry name" value="Response_reg"/>
    <property type="match status" value="1"/>
</dbReference>
<evidence type="ECO:0000259" key="2">
    <source>
        <dbReference type="PROSITE" id="PS50110"/>
    </source>
</evidence>
<dbReference type="InterPro" id="IPR052893">
    <property type="entry name" value="TCS_response_regulator"/>
</dbReference>
<organism evidence="3 4">
    <name type="scientific">Flavisolibacter ginsengisoli DSM 18119</name>
    <dbReference type="NCBI Taxonomy" id="1121884"/>
    <lineage>
        <taxon>Bacteria</taxon>
        <taxon>Pseudomonadati</taxon>
        <taxon>Bacteroidota</taxon>
        <taxon>Chitinophagia</taxon>
        <taxon>Chitinophagales</taxon>
        <taxon>Chitinophagaceae</taxon>
        <taxon>Flavisolibacter</taxon>
    </lineage>
</organism>
<dbReference type="InterPro" id="IPR011006">
    <property type="entry name" value="CheY-like_superfamily"/>
</dbReference>
<dbReference type="OrthoDB" id="958614at2"/>
<dbReference type="RefSeq" id="WP_072836411.1">
    <property type="nucleotide sequence ID" value="NZ_FQUU01000015.1"/>
</dbReference>
<keyword evidence="4" id="KW-1185">Reference proteome</keyword>
<feature type="modified residue" description="4-aspartylphosphate" evidence="1">
    <location>
        <position position="59"/>
    </location>
</feature>
<dbReference type="Gene3D" id="3.40.50.2300">
    <property type="match status" value="1"/>
</dbReference>
<dbReference type="AlphaFoldDB" id="A0A1M5DKZ5"/>
<dbReference type="PANTHER" id="PTHR44520">
    <property type="entry name" value="RESPONSE REGULATOR RCP1-RELATED"/>
    <property type="match status" value="1"/>
</dbReference>
<accession>A0A1M5DKZ5</accession>
<dbReference type="GO" id="GO:0000160">
    <property type="term" value="P:phosphorelay signal transduction system"/>
    <property type="evidence" value="ECO:0007669"/>
    <property type="project" value="InterPro"/>
</dbReference>
<dbReference type="Proteomes" id="UP000184048">
    <property type="component" value="Unassembled WGS sequence"/>
</dbReference>
<evidence type="ECO:0000313" key="3">
    <source>
        <dbReference type="EMBL" id="SHF67575.1"/>
    </source>
</evidence>
<dbReference type="InterPro" id="IPR001789">
    <property type="entry name" value="Sig_transdc_resp-reg_receiver"/>
</dbReference>
<reference evidence="3 4" key="1">
    <citation type="submission" date="2016-11" db="EMBL/GenBank/DDBJ databases">
        <authorList>
            <person name="Jaros S."/>
            <person name="Januszkiewicz K."/>
            <person name="Wedrychowicz H."/>
        </authorList>
    </citation>
    <scope>NUCLEOTIDE SEQUENCE [LARGE SCALE GENOMIC DNA]</scope>
    <source>
        <strain evidence="3 4">DSM 18119</strain>
    </source>
</reference>
<evidence type="ECO:0000256" key="1">
    <source>
        <dbReference type="PROSITE-ProRule" id="PRU00169"/>
    </source>
</evidence>
<feature type="domain" description="Response regulatory" evidence="2">
    <location>
        <begin position="6"/>
        <end position="128"/>
    </location>
</feature>
<evidence type="ECO:0000313" key="4">
    <source>
        <dbReference type="Proteomes" id="UP000184048"/>
    </source>
</evidence>
<protein>
    <submittedName>
        <fullName evidence="3">Response regulator receiver domain-containing protein</fullName>
    </submittedName>
</protein>
<dbReference type="SUPFAM" id="SSF52172">
    <property type="entry name" value="CheY-like"/>
    <property type="match status" value="1"/>
</dbReference>
<sequence>MNRNGPIVIIEDDSDDQEILIEVFKKLNYSNEIIFFLESEEALNYLNRTDISPFLILSDINMPKLDGFALRNKIYTDSQLKLKCIPYLFFSTASTQKAVIDAYSMSVQGFFVKQNSMAELEKTIQVIMEYWTRCVAPNDV</sequence>
<dbReference type="SMART" id="SM00448">
    <property type="entry name" value="REC"/>
    <property type="match status" value="1"/>
</dbReference>
<gene>
    <name evidence="3" type="ORF">SAMN02745131_03273</name>
</gene>
<name>A0A1M5DKZ5_9BACT</name>
<dbReference type="EMBL" id="FQUU01000015">
    <property type="protein sequence ID" value="SHF67575.1"/>
    <property type="molecule type" value="Genomic_DNA"/>
</dbReference>
<dbReference type="PROSITE" id="PS50110">
    <property type="entry name" value="RESPONSE_REGULATORY"/>
    <property type="match status" value="1"/>
</dbReference>
<proteinExistence type="predicted"/>
<keyword evidence="1" id="KW-0597">Phosphoprotein</keyword>
<dbReference type="STRING" id="1121884.SAMN02745131_03273"/>
<dbReference type="PANTHER" id="PTHR44520:SF2">
    <property type="entry name" value="RESPONSE REGULATOR RCP1"/>
    <property type="match status" value="1"/>
</dbReference>